<proteinExistence type="predicted"/>
<evidence type="ECO:0000313" key="2">
    <source>
        <dbReference type="EMBL" id="AJE83156.1"/>
    </source>
</evidence>
<dbReference type="EMBL" id="CP010519">
    <property type="protein sequence ID" value="AJE83156.1"/>
    <property type="molecule type" value="Genomic_DNA"/>
</dbReference>
<feature type="region of interest" description="Disordered" evidence="1">
    <location>
        <begin position="1"/>
        <end position="58"/>
    </location>
</feature>
<gene>
    <name evidence="2" type="ORF">SLNWT_2780</name>
</gene>
<reference evidence="2 3" key="1">
    <citation type="submission" date="2015-01" db="EMBL/GenBank/DDBJ databases">
        <title>Enhanced salinomycin production by adjusting the supply of polyketide extender units in Streptomyce albus DSM 41398.</title>
        <authorList>
            <person name="Lu C."/>
        </authorList>
    </citation>
    <scope>NUCLEOTIDE SEQUENCE [LARGE SCALE GENOMIC DNA]</scope>
    <source>
        <strain evidence="3">ATCC 21838 / DSM 41398 / FERM P-419 / JCM 4703 / NBRC 107858</strain>
    </source>
</reference>
<protein>
    <submittedName>
        <fullName evidence="2">Uncharacterized protein</fullName>
    </submittedName>
</protein>
<evidence type="ECO:0000313" key="3">
    <source>
        <dbReference type="Proteomes" id="UP000031523"/>
    </source>
</evidence>
<dbReference type="AlphaFoldDB" id="A0A0B5EWU7"/>
<keyword evidence="3" id="KW-1185">Reference proteome</keyword>
<organism evidence="2 3">
    <name type="scientific">Streptomyces albus (strain ATCC 21838 / DSM 41398 / FERM P-419 / JCM 4703 / NBRC 107858)</name>
    <dbReference type="NCBI Taxonomy" id="1081613"/>
    <lineage>
        <taxon>Bacteria</taxon>
        <taxon>Bacillati</taxon>
        <taxon>Actinomycetota</taxon>
        <taxon>Actinomycetes</taxon>
        <taxon>Kitasatosporales</taxon>
        <taxon>Streptomycetaceae</taxon>
        <taxon>Streptomyces</taxon>
    </lineage>
</organism>
<accession>A0A0B5EWU7</accession>
<sequence length="58" mass="5701">MAGGLGGASPVQSGHGSQLGAGPSSPAMGCGLDPTAARARTVAGLDERKVRGRRSARR</sequence>
<evidence type="ECO:0000256" key="1">
    <source>
        <dbReference type="SAM" id="MobiDB-lite"/>
    </source>
</evidence>
<dbReference type="KEGG" id="sals:SLNWT_2780"/>
<name>A0A0B5EWU7_STRA4</name>
<dbReference type="Proteomes" id="UP000031523">
    <property type="component" value="Chromosome"/>
</dbReference>